<dbReference type="AlphaFoldDB" id="A0A2V1CWR7"/>
<accession>A0A2V1CWR7</accession>
<name>A0A2V1CWR7_9PLEO</name>
<dbReference type="OrthoDB" id="3666449at2759"/>
<evidence type="ECO:0000313" key="1">
    <source>
        <dbReference type="EMBL" id="PVH90180.1"/>
    </source>
</evidence>
<sequence>MSGTHPLLGVVRLLVVDRLRSDHWALSSSAVILGNRRQIEREIWFAVSRMLWAFEVAGVADKPIDLNEYDGLNGQSPVTCEVSMKPRFEEVGQVLERELVKRAA</sequence>
<reference evidence="1 2" key="1">
    <citation type="journal article" date="2018" name="Sci. Rep.">
        <title>Comparative genomics provides insights into the lifestyle and reveals functional heterogeneity of dark septate endophytic fungi.</title>
        <authorList>
            <person name="Knapp D.G."/>
            <person name="Nemeth J.B."/>
            <person name="Barry K."/>
            <person name="Hainaut M."/>
            <person name="Henrissat B."/>
            <person name="Johnson J."/>
            <person name="Kuo A."/>
            <person name="Lim J.H.P."/>
            <person name="Lipzen A."/>
            <person name="Nolan M."/>
            <person name="Ohm R.A."/>
            <person name="Tamas L."/>
            <person name="Grigoriev I.V."/>
            <person name="Spatafora J.W."/>
            <person name="Nagy L.G."/>
            <person name="Kovacs G.M."/>
        </authorList>
    </citation>
    <scope>NUCLEOTIDE SEQUENCE [LARGE SCALE GENOMIC DNA]</scope>
    <source>
        <strain evidence="1 2">DSE2036</strain>
    </source>
</reference>
<evidence type="ECO:0000313" key="2">
    <source>
        <dbReference type="Proteomes" id="UP000244855"/>
    </source>
</evidence>
<organism evidence="1 2">
    <name type="scientific">Periconia macrospinosa</name>
    <dbReference type="NCBI Taxonomy" id="97972"/>
    <lineage>
        <taxon>Eukaryota</taxon>
        <taxon>Fungi</taxon>
        <taxon>Dikarya</taxon>
        <taxon>Ascomycota</taxon>
        <taxon>Pezizomycotina</taxon>
        <taxon>Dothideomycetes</taxon>
        <taxon>Pleosporomycetidae</taxon>
        <taxon>Pleosporales</taxon>
        <taxon>Massarineae</taxon>
        <taxon>Periconiaceae</taxon>
        <taxon>Periconia</taxon>
    </lineage>
</organism>
<dbReference type="EMBL" id="KZ806602">
    <property type="protein sequence ID" value="PVH90180.1"/>
    <property type="molecule type" value="Genomic_DNA"/>
</dbReference>
<keyword evidence="2" id="KW-1185">Reference proteome</keyword>
<dbReference type="Proteomes" id="UP000244855">
    <property type="component" value="Unassembled WGS sequence"/>
</dbReference>
<protein>
    <submittedName>
        <fullName evidence="1">Uncharacterized protein</fullName>
    </submittedName>
</protein>
<gene>
    <name evidence="1" type="ORF">DM02DRAFT_665418</name>
</gene>
<proteinExistence type="predicted"/>